<dbReference type="SUPFAM" id="SSF56935">
    <property type="entry name" value="Porins"/>
    <property type="match status" value="1"/>
</dbReference>
<dbReference type="Gene3D" id="2.60.40.1120">
    <property type="entry name" value="Carboxypeptidase-like, regulatory domain"/>
    <property type="match status" value="1"/>
</dbReference>
<dbReference type="InterPro" id="IPR036942">
    <property type="entry name" value="Beta-barrel_TonB_sf"/>
</dbReference>
<evidence type="ECO:0000313" key="13">
    <source>
        <dbReference type="EMBL" id="NID10984.1"/>
    </source>
</evidence>
<keyword evidence="6 8" id="KW-0472">Membrane</keyword>
<evidence type="ECO:0000256" key="3">
    <source>
        <dbReference type="ARBA" id="ARBA00022452"/>
    </source>
</evidence>
<evidence type="ECO:0000256" key="9">
    <source>
        <dbReference type="RuleBase" id="RU003357"/>
    </source>
</evidence>
<evidence type="ECO:0000256" key="5">
    <source>
        <dbReference type="ARBA" id="ARBA00023077"/>
    </source>
</evidence>
<dbReference type="PANTHER" id="PTHR47234">
    <property type="match status" value="1"/>
</dbReference>
<feature type="chain" id="PRO_5047346980" evidence="10">
    <location>
        <begin position="28"/>
        <end position="931"/>
    </location>
</feature>
<keyword evidence="3 8" id="KW-1134">Transmembrane beta strand</keyword>
<proteinExistence type="inferred from homology"/>
<sequence length="931" mass="99716">MLKCYKVSSFLLNTVLLLILASAGAFAQRTIKGTVKDDKNEPLVGVTVVIAGTSNGVSTDATGNYSLKVADGAYKINYSFIGFGALTKDVTVSGSDVVLDVQLETSAAVLSEVVVVGSRASQRSVVDSPLPVDILSAADLRTTGQPTFDKSLQYRVPSFNTVNTPVNDATTLLDPWELRNMGPSRTLILINGKRKNLSSLLYVQFSPGRGETGVDISAIPQQAIKRVEILRDGASAQYGSDAIAGVMNIILKDKFDYTSLNVNTGITSKGDGGMYNVSLNGGSNLNGKGFVNYTVELQQQNNAIRSGIVDVPTEIATFGGSPAQDALITTYLKDFPTANNVNGTGETSAGRFLINTGLSLGGTSQLYANAAMVVKRVASFANYRPAYWRQDRGLLHSVTDNGGKNYLTQATLAFPTEDNVALYRGYVGYQPTFEGNLLDYNATVGVKGENNGWRHDVSLTTGYNDQTYTVENTVNRSLGKASPTRFKPGGYEFGHLVGNIDVSKQVTDKLGLALGMEARSEKYTILAGDDASYEGEGANSFPGINQLNAGSNQRFNIGAYVDLSYDVTKDFLLNGTFRTENYSDFGNANVWKLSSRYKLADDKIILRASASTGFRAPTLHQIYAQSVQAAFVGGTIQLSGLFNNRSSQARLLGIPPLKPEKSMNYTAGVAINPSRNFSVTLDYYSIDVSDRIVYSSSISSSDPTSTLGGILSQAGVRTVQFFINGIETNTSGLDYVVAYRNLVLGSGKLGFSLAGNFVLNNEIVGTPADPPAIKAAGSSILNTQIKSLLTESRPKYKSILGVEYTLGKLNVNLYNTLFGSTSFQDLDNGGSAMENIKATFTPAVVTDLSVGYAFTSKISATVNVNNLLNVLPKWDLVALNAEGQKAIANPADKSLLRGFLGFSGRYDILGYNGSQFSQLGTMFNANLNIKF</sequence>
<dbReference type="Gene3D" id="2.40.170.20">
    <property type="entry name" value="TonB-dependent receptor, beta-barrel domain"/>
    <property type="match status" value="1"/>
</dbReference>
<keyword evidence="7 8" id="KW-0998">Cell outer membrane</keyword>
<accession>A0ABX0QFI4</accession>
<keyword evidence="13" id="KW-0675">Receptor</keyword>
<comment type="caution">
    <text evidence="13">The sequence shown here is derived from an EMBL/GenBank/DDBJ whole genome shotgun (WGS) entry which is preliminary data.</text>
</comment>
<dbReference type="InterPro" id="IPR000531">
    <property type="entry name" value="Beta-barrel_TonB"/>
</dbReference>
<feature type="domain" description="TonB-dependent receptor-like beta-barrel" evidence="11">
    <location>
        <begin position="401"/>
        <end position="867"/>
    </location>
</feature>
<name>A0ABX0QFI4_9BACT</name>
<evidence type="ECO:0000256" key="6">
    <source>
        <dbReference type="ARBA" id="ARBA00023136"/>
    </source>
</evidence>
<dbReference type="PANTHER" id="PTHR47234:SF3">
    <property type="entry name" value="SECRETIN_TONB SHORT N-TERMINAL DOMAIN-CONTAINING PROTEIN"/>
    <property type="match status" value="1"/>
</dbReference>
<dbReference type="EMBL" id="WAEL01000004">
    <property type="protein sequence ID" value="NID10984.1"/>
    <property type="molecule type" value="Genomic_DNA"/>
</dbReference>
<gene>
    <name evidence="13" type="ORF">F7231_12465</name>
</gene>
<keyword evidence="2 8" id="KW-0813">Transport</keyword>
<evidence type="ECO:0000256" key="2">
    <source>
        <dbReference type="ARBA" id="ARBA00022448"/>
    </source>
</evidence>
<feature type="signal peptide" evidence="10">
    <location>
        <begin position="1"/>
        <end position="27"/>
    </location>
</feature>
<organism evidence="13 14">
    <name type="scientific">Fibrivirga algicola</name>
    <dbReference type="NCBI Taxonomy" id="2950420"/>
    <lineage>
        <taxon>Bacteria</taxon>
        <taxon>Pseudomonadati</taxon>
        <taxon>Bacteroidota</taxon>
        <taxon>Cytophagia</taxon>
        <taxon>Cytophagales</taxon>
        <taxon>Spirosomataceae</taxon>
        <taxon>Fibrivirga</taxon>
    </lineage>
</organism>
<evidence type="ECO:0000256" key="4">
    <source>
        <dbReference type="ARBA" id="ARBA00022692"/>
    </source>
</evidence>
<evidence type="ECO:0000313" key="14">
    <source>
        <dbReference type="Proteomes" id="UP000606008"/>
    </source>
</evidence>
<keyword evidence="14" id="KW-1185">Reference proteome</keyword>
<evidence type="ECO:0000259" key="11">
    <source>
        <dbReference type="Pfam" id="PF00593"/>
    </source>
</evidence>
<dbReference type="SUPFAM" id="SSF49464">
    <property type="entry name" value="Carboxypeptidase regulatory domain-like"/>
    <property type="match status" value="1"/>
</dbReference>
<dbReference type="PROSITE" id="PS52016">
    <property type="entry name" value="TONB_DEPENDENT_REC_3"/>
    <property type="match status" value="1"/>
</dbReference>
<evidence type="ECO:0000256" key="1">
    <source>
        <dbReference type="ARBA" id="ARBA00004571"/>
    </source>
</evidence>
<keyword evidence="10" id="KW-0732">Signal</keyword>
<dbReference type="Pfam" id="PF13715">
    <property type="entry name" value="CarbopepD_reg_2"/>
    <property type="match status" value="1"/>
</dbReference>
<reference evidence="13" key="1">
    <citation type="submission" date="2024-05" db="EMBL/GenBank/DDBJ databases">
        <authorList>
            <person name="Jung D.-H."/>
        </authorList>
    </citation>
    <scope>NUCLEOTIDE SEQUENCE</scope>
    <source>
        <strain evidence="13">JA-25</strain>
    </source>
</reference>
<dbReference type="InterPro" id="IPR008969">
    <property type="entry name" value="CarboxyPept-like_regulatory"/>
</dbReference>
<protein>
    <submittedName>
        <fullName evidence="13">TonB-dependent receptor</fullName>
    </submittedName>
</protein>
<keyword evidence="5 9" id="KW-0798">TonB box</keyword>
<dbReference type="InterPro" id="IPR039426">
    <property type="entry name" value="TonB-dep_rcpt-like"/>
</dbReference>
<evidence type="ECO:0000256" key="10">
    <source>
        <dbReference type="SAM" id="SignalP"/>
    </source>
</evidence>
<dbReference type="InterPro" id="IPR037066">
    <property type="entry name" value="Plug_dom_sf"/>
</dbReference>
<dbReference type="Pfam" id="PF00593">
    <property type="entry name" value="TonB_dep_Rec_b-barrel"/>
    <property type="match status" value="1"/>
</dbReference>
<dbReference type="Gene3D" id="2.170.130.10">
    <property type="entry name" value="TonB-dependent receptor, plug domain"/>
    <property type="match status" value="1"/>
</dbReference>
<keyword evidence="4 8" id="KW-0812">Transmembrane</keyword>
<evidence type="ECO:0000256" key="8">
    <source>
        <dbReference type="PROSITE-ProRule" id="PRU01360"/>
    </source>
</evidence>
<dbReference type="InterPro" id="IPR012910">
    <property type="entry name" value="Plug_dom"/>
</dbReference>
<evidence type="ECO:0000256" key="7">
    <source>
        <dbReference type="ARBA" id="ARBA00023237"/>
    </source>
</evidence>
<feature type="domain" description="TonB-dependent receptor plug" evidence="12">
    <location>
        <begin position="126"/>
        <end position="246"/>
    </location>
</feature>
<dbReference type="Proteomes" id="UP000606008">
    <property type="component" value="Unassembled WGS sequence"/>
</dbReference>
<comment type="similarity">
    <text evidence="8 9">Belongs to the TonB-dependent receptor family.</text>
</comment>
<comment type="subcellular location">
    <subcellularLocation>
        <location evidence="1 8">Cell outer membrane</location>
        <topology evidence="1 8">Multi-pass membrane protein</topology>
    </subcellularLocation>
</comment>
<evidence type="ECO:0000259" key="12">
    <source>
        <dbReference type="Pfam" id="PF07715"/>
    </source>
</evidence>
<dbReference type="Pfam" id="PF07715">
    <property type="entry name" value="Plug"/>
    <property type="match status" value="1"/>
</dbReference>